<proteinExistence type="predicted"/>
<reference evidence="2" key="2">
    <citation type="submission" date="2022-10" db="EMBL/GenBank/DDBJ databases">
        <authorList>
            <consortium name="ENA_rothamsted_submissions"/>
            <consortium name="culmorum"/>
            <person name="King R."/>
        </authorList>
    </citation>
    <scope>NUCLEOTIDE SEQUENCE</scope>
</reference>
<dbReference type="Proteomes" id="UP001153714">
    <property type="component" value="Chromosome 17"/>
</dbReference>
<evidence type="ECO:0000313" key="2">
    <source>
        <dbReference type="EMBL" id="CAG9787111.1"/>
    </source>
</evidence>
<protein>
    <submittedName>
        <fullName evidence="2">Uncharacterized protein</fullName>
    </submittedName>
</protein>
<feature type="region of interest" description="Disordered" evidence="1">
    <location>
        <begin position="1"/>
        <end position="43"/>
    </location>
</feature>
<organism evidence="2 3">
    <name type="scientific">Diatraea saccharalis</name>
    <name type="common">sugarcane borer</name>
    <dbReference type="NCBI Taxonomy" id="40085"/>
    <lineage>
        <taxon>Eukaryota</taxon>
        <taxon>Metazoa</taxon>
        <taxon>Ecdysozoa</taxon>
        <taxon>Arthropoda</taxon>
        <taxon>Hexapoda</taxon>
        <taxon>Insecta</taxon>
        <taxon>Pterygota</taxon>
        <taxon>Neoptera</taxon>
        <taxon>Endopterygota</taxon>
        <taxon>Lepidoptera</taxon>
        <taxon>Glossata</taxon>
        <taxon>Ditrysia</taxon>
        <taxon>Pyraloidea</taxon>
        <taxon>Crambidae</taxon>
        <taxon>Crambinae</taxon>
        <taxon>Diatraea</taxon>
    </lineage>
</organism>
<name>A0A9N9WCA2_9NEOP</name>
<dbReference type="EMBL" id="OU893348">
    <property type="protein sequence ID" value="CAG9787111.1"/>
    <property type="molecule type" value="Genomic_DNA"/>
</dbReference>
<sequence>MSEEVRMSEARKKQPRRRKRILEPQAGPSSSIPLNSPIKKRKPTTLSIGEKQLITNIYKYVKNTWSETEYQSNQAMVAKTAEISGVSVRSIYGILREYKDTHIFEPKGTTKKKLNVIDKLDSFEKTAIRQKVHSFFMEGSSSLTPLNSPIKKRKPTTLSIGEKQLITNIYKYVKNTWPETENQSNQTMVAKTAEINGVSVRSIYGILREYKDTHTFEPKGTTKKEAECYRHTG</sequence>
<gene>
    <name evidence="2" type="ORF">DIATSA_LOCUS5017</name>
</gene>
<dbReference type="OrthoDB" id="10039611at2759"/>
<reference evidence="2" key="1">
    <citation type="submission" date="2021-12" db="EMBL/GenBank/DDBJ databases">
        <authorList>
            <person name="King R."/>
        </authorList>
    </citation>
    <scope>NUCLEOTIDE SEQUENCE</scope>
</reference>
<feature type="compositionally biased region" description="Basic and acidic residues" evidence="1">
    <location>
        <begin position="1"/>
        <end position="12"/>
    </location>
</feature>
<dbReference type="AlphaFoldDB" id="A0A9N9WCA2"/>
<evidence type="ECO:0000256" key="1">
    <source>
        <dbReference type="SAM" id="MobiDB-lite"/>
    </source>
</evidence>
<keyword evidence="3" id="KW-1185">Reference proteome</keyword>
<evidence type="ECO:0000313" key="3">
    <source>
        <dbReference type="Proteomes" id="UP001153714"/>
    </source>
</evidence>
<accession>A0A9N9WCA2</accession>